<gene>
    <name evidence="2" type="ordered locus">P700755_003500</name>
</gene>
<evidence type="ECO:0000259" key="1">
    <source>
        <dbReference type="Pfam" id="PF01609"/>
    </source>
</evidence>
<dbReference type="Proteomes" id="UP000008514">
    <property type="component" value="Chromosome"/>
</dbReference>
<dbReference type="GO" id="GO:0003677">
    <property type="term" value="F:DNA binding"/>
    <property type="evidence" value="ECO:0007669"/>
    <property type="project" value="InterPro"/>
</dbReference>
<dbReference type="InterPro" id="IPR002559">
    <property type="entry name" value="Transposase_11"/>
</dbReference>
<dbReference type="EMBL" id="CP003879">
    <property type="protein sequence ID" value="AFU70118.1"/>
    <property type="molecule type" value="Genomic_DNA"/>
</dbReference>
<proteinExistence type="predicted"/>
<dbReference type="Pfam" id="PF01609">
    <property type="entry name" value="DDE_Tnp_1"/>
    <property type="match status" value="1"/>
</dbReference>
<protein>
    <submittedName>
        <fullName evidence="2">Transposase, IS4 family</fullName>
    </submittedName>
</protein>
<dbReference type="GO" id="GO:0004803">
    <property type="term" value="F:transposase activity"/>
    <property type="evidence" value="ECO:0007669"/>
    <property type="project" value="InterPro"/>
</dbReference>
<dbReference type="KEGG" id="ptq:P700755_003500"/>
<organism evidence="2 3">
    <name type="scientific">Psychroflexus torquis (strain ATCC 700755 / CIP 106069 / ACAM 623)</name>
    <dbReference type="NCBI Taxonomy" id="313595"/>
    <lineage>
        <taxon>Bacteria</taxon>
        <taxon>Pseudomonadati</taxon>
        <taxon>Bacteroidota</taxon>
        <taxon>Flavobacteriia</taxon>
        <taxon>Flavobacteriales</taxon>
        <taxon>Flavobacteriaceae</taxon>
        <taxon>Psychroflexus</taxon>
    </lineage>
</organism>
<dbReference type="GO" id="GO:0006313">
    <property type="term" value="P:DNA transposition"/>
    <property type="evidence" value="ECO:0007669"/>
    <property type="project" value="InterPro"/>
</dbReference>
<dbReference type="eggNOG" id="COG3039">
    <property type="taxonomic scope" value="Bacteria"/>
</dbReference>
<keyword evidence="3" id="KW-1185">Reference proteome</keyword>
<sequence>MKNNLLNLFKLLIFSILIVNFNEIILNTKSNNKDYKLVKLYDYVCEKFDEQLQFDSMRFSNNNTPKLTDQEIVTIYLFVMEHQGIFKMNKIHQFASEYLLSWFPDLGSYQAFNRRINRLSNVMNTLVGMLLTEFTPKECSTKFSVLDSMPIVTCSGKRSGKVAPEITDKGFCSTKSMYYYGMKLHALGFCNPTKLPHPEQIIFTAASVNDFALFKEAWSEKENRTFFGDKIYQSKSFFTDMYTNFNSEMLTPVKAVKGMPDVLKKFDRAANDLYSRAVSKIRQPIEALFSWLIEKSDIQKASKVRSTKGLNLHVYGRLAAAFITLLFNS</sequence>
<dbReference type="AlphaFoldDB" id="K4IJY3"/>
<feature type="domain" description="Transposase IS4-like" evidence="1">
    <location>
        <begin position="143"/>
        <end position="295"/>
    </location>
</feature>
<accession>K4IJY3</accession>
<name>K4IJY3_PSYTT</name>
<evidence type="ECO:0000313" key="3">
    <source>
        <dbReference type="Proteomes" id="UP000008514"/>
    </source>
</evidence>
<reference evidence="2" key="2">
    <citation type="submission" date="2012-09" db="EMBL/GenBank/DDBJ databases">
        <title>The complete sequence of Psychroflexus torquis an extreme psychrophile from sea-ice that is stimulated by light.</title>
        <authorList>
            <person name="Feng S."/>
            <person name="Powell S.M."/>
            <person name="Bowman J.P."/>
        </authorList>
    </citation>
    <scope>NUCLEOTIDE SEQUENCE [LARGE SCALE GENOMIC DNA]</scope>
    <source>
        <strain evidence="2">ATCC 700755</strain>
    </source>
</reference>
<dbReference type="HOGENOM" id="CLU_081827_0_0_10"/>
<reference evidence="2" key="1">
    <citation type="submission" date="2006-03" db="EMBL/GenBank/DDBJ databases">
        <authorList>
            <person name="Bowman J."/>
            <person name="Ferriera S."/>
            <person name="Johnson J."/>
            <person name="Kravitz S."/>
            <person name="Halpern A."/>
            <person name="Remington K."/>
            <person name="Beeson K."/>
            <person name="Tran B."/>
            <person name="Rogers Y.-H."/>
            <person name="Friedman R."/>
            <person name="Venter J.C."/>
        </authorList>
    </citation>
    <scope>NUCLEOTIDE SEQUENCE [LARGE SCALE GENOMIC DNA]</scope>
    <source>
        <strain evidence="2">ATCC 700755</strain>
    </source>
</reference>
<evidence type="ECO:0000313" key="2">
    <source>
        <dbReference type="EMBL" id="AFU70118.1"/>
    </source>
</evidence>